<keyword evidence="3" id="KW-1185">Reference proteome</keyword>
<comment type="caution">
    <text evidence="2">The sequence shown here is derived from an EMBL/GenBank/DDBJ whole genome shotgun (WGS) entry which is preliminary data.</text>
</comment>
<protein>
    <submittedName>
        <fullName evidence="2">Uncharacterized protein</fullName>
    </submittedName>
</protein>
<feature type="compositionally biased region" description="Basic and acidic residues" evidence="1">
    <location>
        <begin position="260"/>
        <end position="281"/>
    </location>
</feature>
<evidence type="ECO:0000313" key="3">
    <source>
        <dbReference type="Proteomes" id="UP001178507"/>
    </source>
</evidence>
<feature type="compositionally biased region" description="Low complexity" evidence="1">
    <location>
        <begin position="65"/>
        <end position="85"/>
    </location>
</feature>
<proteinExistence type="predicted"/>
<dbReference type="AlphaFoldDB" id="A0AA36I2N7"/>
<evidence type="ECO:0000256" key="1">
    <source>
        <dbReference type="SAM" id="MobiDB-lite"/>
    </source>
</evidence>
<feature type="region of interest" description="Disordered" evidence="1">
    <location>
        <begin position="258"/>
        <end position="336"/>
    </location>
</feature>
<evidence type="ECO:0000313" key="2">
    <source>
        <dbReference type="EMBL" id="CAJ1379850.1"/>
    </source>
</evidence>
<dbReference type="Proteomes" id="UP001178507">
    <property type="component" value="Unassembled WGS sequence"/>
</dbReference>
<feature type="compositionally biased region" description="Polar residues" evidence="1">
    <location>
        <begin position="325"/>
        <end position="336"/>
    </location>
</feature>
<name>A0AA36I2N7_9DINO</name>
<dbReference type="EMBL" id="CAUJNA010000663">
    <property type="protein sequence ID" value="CAJ1379850.1"/>
    <property type="molecule type" value="Genomic_DNA"/>
</dbReference>
<gene>
    <name evidence="2" type="ORF">EVOR1521_LOCUS7963</name>
</gene>
<sequence>MGPGSTSPRLHGWIDRQVRQRPGLLEGRFKCTQESPLAMAPARPKQALQREVVVISLESPRRISPRSSSTFSVPPTPQAQTAPCTPSQPFRAVAGGAATPQQPPRWDAVPRAARSHFKRAPVVLPAWPTLAAWTTYQPGTPTAHVERRVSTATTASRCPSVTSSRVERQVSSSTVSDGGVRSRSYVLSPRFTTQPLPATSSFHISPRVYVPLAPSKSFPNVSPRGPPVVHIDLTRTQARMGKGSPAAADVKASSWFQPGKELRRPLSPKKAERLKPLKVEPDVDTDGSQEGEEEDHVKDLSPRSWAMARHREDGRLPSAERQLFGSRTRTPGTVVL</sequence>
<accession>A0AA36I2N7</accession>
<feature type="compositionally biased region" description="Polar residues" evidence="1">
    <location>
        <begin position="154"/>
        <end position="176"/>
    </location>
</feature>
<feature type="compositionally biased region" description="Acidic residues" evidence="1">
    <location>
        <begin position="282"/>
        <end position="294"/>
    </location>
</feature>
<organism evidence="2 3">
    <name type="scientific">Effrenium voratum</name>
    <dbReference type="NCBI Taxonomy" id="2562239"/>
    <lineage>
        <taxon>Eukaryota</taxon>
        <taxon>Sar</taxon>
        <taxon>Alveolata</taxon>
        <taxon>Dinophyceae</taxon>
        <taxon>Suessiales</taxon>
        <taxon>Symbiodiniaceae</taxon>
        <taxon>Effrenium</taxon>
    </lineage>
</organism>
<reference evidence="2" key="1">
    <citation type="submission" date="2023-08" db="EMBL/GenBank/DDBJ databases">
        <authorList>
            <person name="Chen Y."/>
            <person name="Shah S."/>
            <person name="Dougan E. K."/>
            <person name="Thang M."/>
            <person name="Chan C."/>
        </authorList>
    </citation>
    <scope>NUCLEOTIDE SEQUENCE</scope>
</reference>
<feature type="region of interest" description="Disordered" evidence="1">
    <location>
        <begin position="154"/>
        <end position="179"/>
    </location>
</feature>
<feature type="region of interest" description="Disordered" evidence="1">
    <location>
        <begin position="63"/>
        <end position="85"/>
    </location>
</feature>